<dbReference type="Pfam" id="PF09835">
    <property type="entry name" value="DUF2062"/>
    <property type="match status" value="1"/>
</dbReference>
<organism evidence="3 4">
    <name type="scientific">Shewanella corallii</name>
    <dbReference type="NCBI Taxonomy" id="560080"/>
    <lineage>
        <taxon>Bacteria</taxon>
        <taxon>Pseudomonadati</taxon>
        <taxon>Pseudomonadota</taxon>
        <taxon>Gammaproteobacteria</taxon>
        <taxon>Alteromonadales</taxon>
        <taxon>Shewanellaceae</taxon>
        <taxon>Shewanella</taxon>
    </lineage>
</organism>
<evidence type="ECO:0000256" key="1">
    <source>
        <dbReference type="SAM" id="Phobius"/>
    </source>
</evidence>
<keyword evidence="1" id="KW-0812">Transmembrane</keyword>
<dbReference type="InterPro" id="IPR018639">
    <property type="entry name" value="DUF2062"/>
</dbReference>
<sequence length="174" mass="19599">MPKKLLERFIPKPETLKQHKHLKMFGSLLHNTNLWVLNRKSVPGAFAIGLFSAWMPIPFQMVLAAALAIFFRVNVPVSVALVWITNPITMPVMFYLAYLVGASLLGIDASTFHFEASWAWLKASLTTIGPSFLLGCAVMAITWAAVGYFILRSLWKYATMLKWQNRRNKAAANK</sequence>
<dbReference type="PANTHER" id="PTHR40547">
    <property type="entry name" value="SLL0298 PROTEIN"/>
    <property type="match status" value="1"/>
</dbReference>
<accession>A0ABT0N8B2</accession>
<name>A0ABT0N8B2_9GAMM</name>
<keyword evidence="4" id="KW-1185">Reference proteome</keyword>
<feature type="domain" description="DUF2062" evidence="2">
    <location>
        <begin position="23"/>
        <end position="164"/>
    </location>
</feature>
<feature type="transmembrane region" description="Helical" evidence="1">
    <location>
        <begin position="44"/>
        <end position="71"/>
    </location>
</feature>
<evidence type="ECO:0000259" key="2">
    <source>
        <dbReference type="Pfam" id="PF09835"/>
    </source>
</evidence>
<evidence type="ECO:0000313" key="4">
    <source>
        <dbReference type="Proteomes" id="UP001202831"/>
    </source>
</evidence>
<dbReference type="Proteomes" id="UP001202831">
    <property type="component" value="Unassembled WGS sequence"/>
</dbReference>
<feature type="transmembrane region" description="Helical" evidence="1">
    <location>
        <begin position="132"/>
        <end position="151"/>
    </location>
</feature>
<dbReference type="EMBL" id="JAKIKT010000003">
    <property type="protein sequence ID" value="MCL2914335.1"/>
    <property type="molecule type" value="Genomic_DNA"/>
</dbReference>
<gene>
    <name evidence="3" type="ORF">L2725_11205</name>
</gene>
<comment type="caution">
    <text evidence="3">The sequence shown here is derived from an EMBL/GenBank/DDBJ whole genome shotgun (WGS) entry which is preliminary data.</text>
</comment>
<proteinExistence type="predicted"/>
<keyword evidence="1" id="KW-0472">Membrane</keyword>
<protein>
    <submittedName>
        <fullName evidence="3">DUF2062 domain-containing protein</fullName>
    </submittedName>
</protein>
<feature type="transmembrane region" description="Helical" evidence="1">
    <location>
        <begin position="92"/>
        <end position="112"/>
    </location>
</feature>
<dbReference type="PANTHER" id="PTHR40547:SF1">
    <property type="entry name" value="SLL0298 PROTEIN"/>
    <property type="match status" value="1"/>
</dbReference>
<reference evidence="3 4" key="1">
    <citation type="submission" date="2022-01" db="EMBL/GenBank/DDBJ databases">
        <title>Whole genome-based taxonomy of the Shewanellaceae.</title>
        <authorList>
            <person name="Martin-Rodriguez A.J."/>
        </authorList>
    </citation>
    <scope>NUCLEOTIDE SEQUENCE [LARGE SCALE GENOMIC DNA]</scope>
    <source>
        <strain evidence="3 4">DSM 21332</strain>
    </source>
</reference>
<keyword evidence="1" id="KW-1133">Transmembrane helix</keyword>
<dbReference type="RefSeq" id="WP_249249035.1">
    <property type="nucleotide sequence ID" value="NZ_JAKIKT010000003.1"/>
</dbReference>
<evidence type="ECO:0000313" key="3">
    <source>
        <dbReference type="EMBL" id="MCL2914335.1"/>
    </source>
</evidence>